<protein>
    <submittedName>
        <fullName evidence="3">Ovule protein</fullName>
    </submittedName>
</protein>
<keyword evidence="2" id="KW-1185">Reference proteome</keyword>
<dbReference type="AlphaFoldDB" id="A0A0M3JNT3"/>
<dbReference type="EMBL" id="UYRR01026461">
    <property type="protein sequence ID" value="VDK36478.1"/>
    <property type="molecule type" value="Genomic_DNA"/>
</dbReference>
<reference evidence="3" key="1">
    <citation type="submission" date="2017-02" db="UniProtKB">
        <authorList>
            <consortium name="WormBaseParasite"/>
        </authorList>
    </citation>
    <scope>IDENTIFICATION</scope>
</reference>
<gene>
    <name evidence="1" type="ORF">ASIM_LOCUS9062</name>
</gene>
<organism evidence="3">
    <name type="scientific">Anisakis simplex</name>
    <name type="common">Herring worm</name>
    <dbReference type="NCBI Taxonomy" id="6269"/>
    <lineage>
        <taxon>Eukaryota</taxon>
        <taxon>Metazoa</taxon>
        <taxon>Ecdysozoa</taxon>
        <taxon>Nematoda</taxon>
        <taxon>Chromadorea</taxon>
        <taxon>Rhabditida</taxon>
        <taxon>Spirurina</taxon>
        <taxon>Ascaridomorpha</taxon>
        <taxon>Ascaridoidea</taxon>
        <taxon>Anisakidae</taxon>
        <taxon>Anisakis</taxon>
        <taxon>Anisakis simplex complex</taxon>
    </lineage>
</organism>
<name>A0A0M3JNT3_ANISI</name>
<evidence type="ECO:0000313" key="2">
    <source>
        <dbReference type="Proteomes" id="UP000267096"/>
    </source>
</evidence>
<reference evidence="1 2" key="2">
    <citation type="submission" date="2018-11" db="EMBL/GenBank/DDBJ databases">
        <authorList>
            <consortium name="Pathogen Informatics"/>
        </authorList>
    </citation>
    <scope>NUCLEOTIDE SEQUENCE [LARGE SCALE GENOMIC DNA]</scope>
</reference>
<evidence type="ECO:0000313" key="3">
    <source>
        <dbReference type="WBParaSite" id="ASIM_0000932501-mRNA-1"/>
    </source>
</evidence>
<accession>A0A0M3JNT3</accession>
<dbReference type="Proteomes" id="UP000267096">
    <property type="component" value="Unassembled WGS sequence"/>
</dbReference>
<proteinExistence type="predicted"/>
<dbReference type="WBParaSite" id="ASIM_0000932501-mRNA-1">
    <property type="protein sequence ID" value="ASIM_0000932501-mRNA-1"/>
    <property type="gene ID" value="ASIM_0000932501"/>
</dbReference>
<evidence type="ECO:0000313" key="1">
    <source>
        <dbReference type="EMBL" id="VDK36478.1"/>
    </source>
</evidence>
<sequence length="85" mass="9014">MNLFCADGVKLHPLICITPQIVISVASFSGPSSEMSSEKGDNLDSRVVETLIIPSETTSMNSVTLSSSPQNVSVENVIISQLFDG</sequence>